<evidence type="ECO:0000313" key="1">
    <source>
        <dbReference type="EMBL" id="SEO35839.1"/>
    </source>
</evidence>
<protein>
    <submittedName>
        <fullName evidence="1">Uncharacterized protein</fullName>
    </submittedName>
</protein>
<accession>A0A1H8P1P4</accession>
<dbReference type="OrthoDB" id="302685at2157"/>
<sequence>MRQITRRVTIAILVAIALLLALGALPGYLKSGDPYYVTATETDNRTAVPADALAPNRYPYTTAALANATGAAGNGTENATGRSGPYWKGPIGLKGAFTHSPFDEFDAIGQRNTSAATETAVFVRDNGTVYRLEVTQNP</sequence>
<evidence type="ECO:0000313" key="2">
    <source>
        <dbReference type="Proteomes" id="UP000198775"/>
    </source>
</evidence>
<reference evidence="2" key="1">
    <citation type="submission" date="2016-10" db="EMBL/GenBank/DDBJ databases">
        <authorList>
            <person name="Varghese N."/>
            <person name="Submissions S."/>
        </authorList>
    </citation>
    <scope>NUCLEOTIDE SEQUENCE [LARGE SCALE GENOMIC DNA]</scope>
    <source>
        <strain evidence="2">IBRC-M 10043</strain>
    </source>
</reference>
<proteinExistence type="predicted"/>
<dbReference type="RefSeq" id="WP_092660798.1">
    <property type="nucleotide sequence ID" value="NZ_FOCX01000011.1"/>
</dbReference>
<gene>
    <name evidence="1" type="ORF">SAMN05216388_1011127</name>
</gene>
<dbReference type="Proteomes" id="UP000198775">
    <property type="component" value="Unassembled WGS sequence"/>
</dbReference>
<dbReference type="AlphaFoldDB" id="A0A1H8P1P4"/>
<organism evidence="1 2">
    <name type="scientific">Halorientalis persicus</name>
    <dbReference type="NCBI Taxonomy" id="1367881"/>
    <lineage>
        <taxon>Archaea</taxon>
        <taxon>Methanobacteriati</taxon>
        <taxon>Methanobacteriota</taxon>
        <taxon>Stenosarchaea group</taxon>
        <taxon>Halobacteria</taxon>
        <taxon>Halobacteriales</taxon>
        <taxon>Haloarculaceae</taxon>
        <taxon>Halorientalis</taxon>
    </lineage>
</organism>
<keyword evidence="2" id="KW-1185">Reference proteome</keyword>
<dbReference type="EMBL" id="FOCX01000011">
    <property type="protein sequence ID" value="SEO35839.1"/>
    <property type="molecule type" value="Genomic_DNA"/>
</dbReference>
<name>A0A1H8P1P4_9EURY</name>